<sequence length="249" mass="29225">MERKTEDQQPFLGFRDDTKTPELTDDNTTDVDSSHHYHQQQACKLCRRPRLLRDVVVCLGTSLFWIVVFYFLMPSPRTNPSSASTDARIEWSPDHNFIAQYHNVTSNAELVTCGDTLAEAKESGCVYDTLLNHWVPAQCYDREFVIEYEDDNSWTAFSDFNLTQRIPVERMGEYESYYTSVRDHVNHCSMIWKKQFWTLFEDRKVFDSVISNTAHTEHCADFLRDIYVSDRTEPTRVEVGFAECWVKRN</sequence>
<dbReference type="Proteomes" id="UP000186583">
    <property type="component" value="Unassembled WGS sequence"/>
</dbReference>
<reference evidence="3 4" key="1">
    <citation type="submission" date="2016-11" db="EMBL/GenBank/DDBJ databases">
        <title>Draft Genome Assembly of Colletotrichum chlorophyti a pathogen of herbaceous plants.</title>
        <authorList>
            <person name="Gan P."/>
            <person name="Narusaka M."/>
            <person name="Tsushima A."/>
            <person name="Narusaka Y."/>
            <person name="Takano Y."/>
            <person name="Shirasu K."/>
        </authorList>
    </citation>
    <scope>NUCLEOTIDE SEQUENCE [LARGE SCALE GENOMIC DNA]</scope>
    <source>
        <strain evidence="3 4">NTL11</strain>
    </source>
</reference>
<gene>
    <name evidence="3" type="ORF">CCHL11_07200</name>
</gene>
<accession>A0A1Q8S0U2</accession>
<keyword evidence="2" id="KW-1133">Transmembrane helix</keyword>
<comment type="caution">
    <text evidence="3">The sequence shown here is derived from an EMBL/GenBank/DDBJ whole genome shotgun (WGS) entry which is preliminary data.</text>
</comment>
<dbReference type="OrthoDB" id="3501153at2759"/>
<protein>
    <submittedName>
        <fullName evidence="3">Uncharacterized protein</fullName>
    </submittedName>
</protein>
<feature type="region of interest" description="Disordered" evidence="1">
    <location>
        <begin position="1"/>
        <end position="33"/>
    </location>
</feature>
<evidence type="ECO:0000313" key="3">
    <source>
        <dbReference type="EMBL" id="OLN94173.1"/>
    </source>
</evidence>
<organism evidence="3 4">
    <name type="scientific">Colletotrichum chlorophyti</name>
    <dbReference type="NCBI Taxonomy" id="708187"/>
    <lineage>
        <taxon>Eukaryota</taxon>
        <taxon>Fungi</taxon>
        <taxon>Dikarya</taxon>
        <taxon>Ascomycota</taxon>
        <taxon>Pezizomycotina</taxon>
        <taxon>Sordariomycetes</taxon>
        <taxon>Hypocreomycetidae</taxon>
        <taxon>Glomerellales</taxon>
        <taxon>Glomerellaceae</taxon>
        <taxon>Colletotrichum</taxon>
    </lineage>
</organism>
<keyword evidence="2" id="KW-0812">Transmembrane</keyword>
<dbReference type="PANTHER" id="PTHR35896:SF3">
    <property type="entry name" value="MAJOR FACILITATOR SUPERFAMILY TRANSPORTER"/>
    <property type="match status" value="1"/>
</dbReference>
<evidence type="ECO:0000256" key="1">
    <source>
        <dbReference type="SAM" id="MobiDB-lite"/>
    </source>
</evidence>
<dbReference type="STRING" id="708187.A0A1Q8S0U2"/>
<evidence type="ECO:0000313" key="4">
    <source>
        <dbReference type="Proteomes" id="UP000186583"/>
    </source>
</evidence>
<dbReference type="EMBL" id="MPGH01000046">
    <property type="protein sequence ID" value="OLN94173.1"/>
    <property type="molecule type" value="Genomic_DNA"/>
</dbReference>
<name>A0A1Q8S0U2_9PEZI</name>
<evidence type="ECO:0000256" key="2">
    <source>
        <dbReference type="SAM" id="Phobius"/>
    </source>
</evidence>
<feature type="transmembrane region" description="Helical" evidence="2">
    <location>
        <begin position="51"/>
        <end position="73"/>
    </location>
</feature>
<keyword evidence="2" id="KW-0472">Membrane</keyword>
<proteinExistence type="predicted"/>
<keyword evidence="4" id="KW-1185">Reference proteome</keyword>
<dbReference type="PANTHER" id="PTHR35896">
    <property type="entry name" value="IG-LIKE DOMAIN-CONTAINING PROTEIN"/>
    <property type="match status" value="1"/>
</dbReference>
<dbReference type="AlphaFoldDB" id="A0A1Q8S0U2"/>
<dbReference type="InterPro" id="IPR053008">
    <property type="entry name" value="Phomopsin_biosynth_assoc"/>
</dbReference>